<dbReference type="Proteomes" id="UP001168972">
    <property type="component" value="Unassembled WGS sequence"/>
</dbReference>
<keyword evidence="3" id="KW-1003">Cell membrane</keyword>
<reference evidence="9" key="1">
    <citation type="journal article" date="2023" name="bioRxiv">
        <title>Scaffold-level genome assemblies of two parasitoid biocontrol wasps reveal the parthenogenesis mechanism and an associated novel virus.</title>
        <authorList>
            <person name="Inwood S."/>
            <person name="Skelly J."/>
            <person name="Guhlin J."/>
            <person name="Harrop T."/>
            <person name="Goldson S."/>
            <person name="Dearden P."/>
        </authorList>
    </citation>
    <scope>NUCLEOTIDE SEQUENCE</scope>
    <source>
        <strain evidence="9">Lincoln</strain>
        <tissue evidence="9">Whole body</tissue>
    </source>
</reference>
<evidence type="ECO:0000313" key="10">
    <source>
        <dbReference type="Proteomes" id="UP001168972"/>
    </source>
</evidence>
<comment type="subcellular location">
    <subcellularLocation>
        <location evidence="1">Cell membrane</location>
    </subcellularLocation>
</comment>
<dbReference type="GO" id="GO:0007399">
    <property type="term" value="P:nervous system development"/>
    <property type="evidence" value="ECO:0007669"/>
    <property type="project" value="TreeGrafter"/>
</dbReference>
<gene>
    <name evidence="9" type="ORF">PV327_011391</name>
</gene>
<organism evidence="9 10">
    <name type="scientific">Microctonus hyperodae</name>
    <name type="common">Parasitoid wasp</name>
    <dbReference type="NCBI Taxonomy" id="165561"/>
    <lineage>
        <taxon>Eukaryota</taxon>
        <taxon>Metazoa</taxon>
        <taxon>Ecdysozoa</taxon>
        <taxon>Arthropoda</taxon>
        <taxon>Hexapoda</taxon>
        <taxon>Insecta</taxon>
        <taxon>Pterygota</taxon>
        <taxon>Neoptera</taxon>
        <taxon>Endopterygota</taxon>
        <taxon>Hymenoptera</taxon>
        <taxon>Apocrita</taxon>
        <taxon>Ichneumonoidea</taxon>
        <taxon>Braconidae</taxon>
        <taxon>Euphorinae</taxon>
        <taxon>Microctonus</taxon>
    </lineage>
</organism>
<dbReference type="PANTHER" id="PTHR10269">
    <property type="entry name" value="GDNF RECEPTOR ALPHA"/>
    <property type="match status" value="1"/>
</dbReference>
<protein>
    <recommendedName>
        <fullName evidence="8">GDNF/GAS1 domain-containing protein</fullName>
    </recommendedName>
</protein>
<evidence type="ECO:0000256" key="2">
    <source>
        <dbReference type="ARBA" id="ARBA00005961"/>
    </source>
</evidence>
<dbReference type="InterPro" id="IPR037193">
    <property type="entry name" value="GDNF_alpha"/>
</dbReference>
<reference evidence="9" key="2">
    <citation type="submission" date="2023-03" db="EMBL/GenBank/DDBJ databases">
        <authorList>
            <person name="Inwood S.N."/>
            <person name="Skelly J.G."/>
            <person name="Guhlin J."/>
            <person name="Harrop T.W.R."/>
            <person name="Goldson S.G."/>
            <person name="Dearden P.K."/>
        </authorList>
    </citation>
    <scope>NUCLEOTIDE SEQUENCE</scope>
    <source>
        <strain evidence="9">Lincoln</strain>
        <tissue evidence="9">Whole body</tissue>
    </source>
</reference>
<comment type="similarity">
    <text evidence="2">Belongs to the GDNFR family.</text>
</comment>
<evidence type="ECO:0000313" key="9">
    <source>
        <dbReference type="EMBL" id="KAK0170487.1"/>
    </source>
</evidence>
<dbReference type="InterPro" id="IPR016017">
    <property type="entry name" value="GDNF/GAS1"/>
</dbReference>
<dbReference type="AlphaFoldDB" id="A0AA39KQZ4"/>
<evidence type="ECO:0000259" key="8">
    <source>
        <dbReference type="Pfam" id="PF02351"/>
    </source>
</evidence>
<dbReference type="SUPFAM" id="SSF110035">
    <property type="entry name" value="GDNF receptor-like"/>
    <property type="match status" value="1"/>
</dbReference>
<dbReference type="GO" id="GO:0043235">
    <property type="term" value="C:receptor complex"/>
    <property type="evidence" value="ECO:0007669"/>
    <property type="project" value="TreeGrafter"/>
</dbReference>
<dbReference type="PANTHER" id="PTHR10269:SF12">
    <property type="entry name" value="GLIAL CELL LINE-DERIVED NEUROTROPHIC FAMILY RECEPTOR-LIKE, ISOFORM E"/>
    <property type="match status" value="1"/>
</dbReference>
<dbReference type="InterPro" id="IPR003438">
    <property type="entry name" value="GDNF_rcpt"/>
</dbReference>
<dbReference type="GO" id="GO:0007169">
    <property type="term" value="P:cell surface receptor protein tyrosine kinase signaling pathway"/>
    <property type="evidence" value="ECO:0007669"/>
    <property type="project" value="UniProtKB-ARBA"/>
</dbReference>
<dbReference type="EMBL" id="JAQQBR010000506">
    <property type="protein sequence ID" value="KAK0170487.1"/>
    <property type="molecule type" value="Genomic_DNA"/>
</dbReference>
<dbReference type="GO" id="GO:0009897">
    <property type="term" value="C:external side of plasma membrane"/>
    <property type="evidence" value="ECO:0007669"/>
    <property type="project" value="TreeGrafter"/>
</dbReference>
<evidence type="ECO:0000256" key="6">
    <source>
        <dbReference type="ARBA" id="ARBA00023170"/>
    </source>
</evidence>
<keyword evidence="6" id="KW-0675">Receptor</keyword>
<evidence type="ECO:0000256" key="4">
    <source>
        <dbReference type="ARBA" id="ARBA00022729"/>
    </source>
</evidence>
<evidence type="ECO:0000256" key="1">
    <source>
        <dbReference type="ARBA" id="ARBA00004236"/>
    </source>
</evidence>
<keyword evidence="5" id="KW-0472">Membrane</keyword>
<accession>A0AA39KQZ4</accession>
<evidence type="ECO:0000256" key="5">
    <source>
        <dbReference type="ARBA" id="ARBA00023136"/>
    </source>
</evidence>
<feature type="domain" description="GDNF/GAS1" evidence="8">
    <location>
        <begin position="19"/>
        <end position="78"/>
    </location>
</feature>
<proteinExistence type="inferred from homology"/>
<keyword evidence="10" id="KW-1185">Reference proteome</keyword>
<dbReference type="GO" id="GO:0038023">
    <property type="term" value="F:signaling receptor activity"/>
    <property type="evidence" value="ECO:0007669"/>
    <property type="project" value="InterPro"/>
</dbReference>
<comment type="caution">
    <text evidence="9">The sequence shown here is derived from an EMBL/GenBank/DDBJ whole genome shotgun (WGS) entry which is preliminary data.</text>
</comment>
<sequence length="78" mass="8917">MEAERMIHQPVKLILSSTCHEAYTQCRNDSECQGLLQPILNHCNVGSCARNECMNALQNFYIKANDKYSMEIAFCLCK</sequence>
<dbReference type="Pfam" id="PF02351">
    <property type="entry name" value="GDNF"/>
    <property type="match status" value="1"/>
</dbReference>
<keyword evidence="4" id="KW-0732">Signal</keyword>
<evidence type="ECO:0000256" key="3">
    <source>
        <dbReference type="ARBA" id="ARBA00022475"/>
    </source>
</evidence>
<name>A0AA39KQZ4_MICHY</name>
<keyword evidence="7" id="KW-0325">Glycoprotein</keyword>
<evidence type="ECO:0000256" key="7">
    <source>
        <dbReference type="ARBA" id="ARBA00023180"/>
    </source>
</evidence>